<dbReference type="Proteomes" id="UP001359886">
    <property type="component" value="Unassembled WGS sequence"/>
</dbReference>
<keyword evidence="3 9" id="KW-0347">Helicase</keyword>
<organism evidence="9 10">
    <name type="scientific">Elongatibacter sediminis</name>
    <dbReference type="NCBI Taxonomy" id="3119006"/>
    <lineage>
        <taxon>Bacteria</taxon>
        <taxon>Pseudomonadati</taxon>
        <taxon>Pseudomonadota</taxon>
        <taxon>Gammaproteobacteria</taxon>
        <taxon>Chromatiales</taxon>
        <taxon>Wenzhouxiangellaceae</taxon>
        <taxon>Elongatibacter</taxon>
    </lineage>
</organism>
<evidence type="ECO:0000256" key="3">
    <source>
        <dbReference type="ARBA" id="ARBA00022806"/>
    </source>
</evidence>
<dbReference type="PANTHER" id="PTHR42957">
    <property type="entry name" value="HELICASE MJ1565-RELATED"/>
    <property type="match status" value="1"/>
</dbReference>
<dbReference type="PANTHER" id="PTHR42957:SF1">
    <property type="entry name" value="HELICASE MJ1565-RELATED"/>
    <property type="match status" value="1"/>
</dbReference>
<evidence type="ECO:0000259" key="8">
    <source>
        <dbReference type="Pfam" id="PF05872"/>
    </source>
</evidence>
<sequence length="547" mass="61137">MRSDSKTLVGHIIEVTGADFVARLISEDEGYTPEISVGSDRIRVGQVGSYMMVEQFGYRVLAIVESMWQEDDGTGEIIRMVRMNPVGELSSGGDFYRGVAHYPVTGAELHIVTADMLTGLFSGYAEANYKVGHLSAFESIEAYIEPSSFFGRHVAILGQSGAGKSWSVTSLIQSALKSMPNAHVVLLDLAGEYGLKPGDLRSHSAFPKDKTRCIDAEDLEMPYWLLTFAELVDLLIDADDEDAPVQIAFLRSAVLELKREGNQHLDLGHITVDTPLYFSLDDLVKRFKDANESTTSFGKSKTALFGKFDQLLVKLQSRMNDTRYDFLLRPKKRTSSDTLPSLMRDFVGLGEPRAKVTVIDLSSVPYDIHHTVTSQIGRLAFEFNYWNPRCREFPLFLVCEEAHSYIPRHGSKEHEQTRRAMERIAKTGRKYGVGICVVSQRPHELSETVLAQCSSFVCLRISNPDDQSYVRELVPDAARGMLDALPTLAQGEAIVVGEAVPMPIRVQIYMPDPPPNSSNIDYAGEWSHGPEEISVEDMVDRWRKQER</sequence>
<evidence type="ECO:0000256" key="6">
    <source>
        <dbReference type="ARBA" id="ARBA00023235"/>
    </source>
</evidence>
<evidence type="ECO:0000256" key="2">
    <source>
        <dbReference type="ARBA" id="ARBA00022801"/>
    </source>
</evidence>
<gene>
    <name evidence="9" type="ORF">V3330_04170</name>
</gene>
<evidence type="ECO:0000256" key="4">
    <source>
        <dbReference type="ARBA" id="ARBA00022840"/>
    </source>
</evidence>
<dbReference type="RefSeq" id="WP_354694137.1">
    <property type="nucleotide sequence ID" value="NZ_JAZHOG010000002.1"/>
</dbReference>
<comment type="caution">
    <text evidence="9">The sequence shown here is derived from an EMBL/GenBank/DDBJ whole genome shotgun (WGS) entry which is preliminary data.</text>
</comment>
<name>A0AAW9R5H6_9GAMM</name>
<dbReference type="SUPFAM" id="SSF52540">
    <property type="entry name" value="P-loop containing nucleoside triphosphate hydrolases"/>
    <property type="match status" value="1"/>
</dbReference>
<keyword evidence="5" id="KW-0238">DNA-binding</keyword>
<evidence type="ECO:0000259" key="7">
    <source>
        <dbReference type="Pfam" id="PF01935"/>
    </source>
</evidence>
<dbReference type="GO" id="GO:0004386">
    <property type="term" value="F:helicase activity"/>
    <property type="evidence" value="ECO:0007669"/>
    <property type="project" value="UniProtKB-KW"/>
</dbReference>
<dbReference type="InterPro" id="IPR008571">
    <property type="entry name" value="HerA-like"/>
</dbReference>
<keyword evidence="10" id="KW-1185">Reference proteome</keyword>
<dbReference type="GO" id="GO:0005524">
    <property type="term" value="F:ATP binding"/>
    <property type="evidence" value="ECO:0007669"/>
    <property type="project" value="UniProtKB-KW"/>
</dbReference>
<dbReference type="Pfam" id="PF05872">
    <property type="entry name" value="HerA_C"/>
    <property type="match status" value="1"/>
</dbReference>
<dbReference type="Gene3D" id="3.40.50.300">
    <property type="entry name" value="P-loop containing nucleotide triphosphate hydrolases"/>
    <property type="match status" value="2"/>
</dbReference>
<feature type="domain" description="Helicase HerA central" evidence="7">
    <location>
        <begin position="130"/>
        <end position="377"/>
    </location>
</feature>
<evidence type="ECO:0000256" key="5">
    <source>
        <dbReference type="ARBA" id="ARBA00023125"/>
    </source>
</evidence>
<dbReference type="EMBL" id="JAZHOG010000002">
    <property type="protein sequence ID" value="MEJ8566817.1"/>
    <property type="molecule type" value="Genomic_DNA"/>
</dbReference>
<evidence type="ECO:0000313" key="10">
    <source>
        <dbReference type="Proteomes" id="UP001359886"/>
    </source>
</evidence>
<accession>A0AAW9R5H6</accession>
<dbReference type="AlphaFoldDB" id="A0AAW9R5H6"/>
<dbReference type="Pfam" id="PF01935">
    <property type="entry name" value="DUF87"/>
    <property type="match status" value="1"/>
</dbReference>
<evidence type="ECO:0000256" key="1">
    <source>
        <dbReference type="ARBA" id="ARBA00022741"/>
    </source>
</evidence>
<dbReference type="InterPro" id="IPR002789">
    <property type="entry name" value="HerA_central"/>
</dbReference>
<evidence type="ECO:0000313" key="9">
    <source>
        <dbReference type="EMBL" id="MEJ8566817.1"/>
    </source>
</evidence>
<proteinExistence type="predicted"/>
<protein>
    <submittedName>
        <fullName evidence="9">Helicase HerA-like domain-containing protein</fullName>
    </submittedName>
</protein>
<keyword evidence="6" id="KW-0413">Isomerase</keyword>
<keyword evidence="2" id="KW-0378">Hydrolase</keyword>
<dbReference type="InterPro" id="IPR033186">
    <property type="entry name" value="HerA_C"/>
</dbReference>
<dbReference type="GO" id="GO:0016787">
    <property type="term" value="F:hydrolase activity"/>
    <property type="evidence" value="ECO:0007669"/>
    <property type="project" value="UniProtKB-KW"/>
</dbReference>
<feature type="domain" description="Helicase HerA-like C-terminal" evidence="8">
    <location>
        <begin position="420"/>
        <end position="514"/>
    </location>
</feature>
<dbReference type="InterPro" id="IPR027417">
    <property type="entry name" value="P-loop_NTPase"/>
</dbReference>
<dbReference type="GO" id="GO:0003677">
    <property type="term" value="F:DNA binding"/>
    <property type="evidence" value="ECO:0007669"/>
    <property type="project" value="UniProtKB-KW"/>
</dbReference>
<reference evidence="9 10" key="1">
    <citation type="submission" date="2024-02" db="EMBL/GenBank/DDBJ databases">
        <title>A novel Wenzhouxiangellaceae bacterium, isolated from coastal sediments.</title>
        <authorList>
            <person name="Du Z.-J."/>
            <person name="Ye Y.-Q."/>
            <person name="Zhang X.-Y."/>
        </authorList>
    </citation>
    <scope>NUCLEOTIDE SEQUENCE [LARGE SCALE GENOMIC DNA]</scope>
    <source>
        <strain evidence="9 10">CH-27</strain>
    </source>
</reference>
<keyword evidence="1" id="KW-0547">Nucleotide-binding</keyword>
<keyword evidence="4" id="KW-0067">ATP-binding</keyword>